<dbReference type="Gene3D" id="1.20.1260.20">
    <property type="entry name" value="PPE superfamily"/>
    <property type="match status" value="1"/>
</dbReference>
<reference evidence="4" key="1">
    <citation type="submission" date="2021-01" db="EMBL/GenBank/DDBJ databases">
        <title>Whole genome shotgun sequence of Actinocatenispora rupis NBRC 107355.</title>
        <authorList>
            <person name="Komaki H."/>
            <person name="Tamura T."/>
        </authorList>
    </citation>
    <scope>NUCLEOTIDE SEQUENCE</scope>
    <source>
        <strain evidence="4">NBRC 107355</strain>
    </source>
</reference>
<feature type="coiled-coil region" evidence="1">
    <location>
        <begin position="72"/>
        <end position="99"/>
    </location>
</feature>
<evidence type="ECO:0000256" key="2">
    <source>
        <dbReference type="SAM" id="MobiDB-lite"/>
    </source>
</evidence>
<dbReference type="InterPro" id="IPR036689">
    <property type="entry name" value="ESAT-6-like_sf"/>
</dbReference>
<accession>A0A8J3NFA7</accession>
<dbReference type="Pfam" id="PF25547">
    <property type="entry name" value="WXG100_2"/>
    <property type="match status" value="1"/>
</dbReference>
<feature type="compositionally biased region" description="Gly residues" evidence="2">
    <location>
        <begin position="313"/>
        <end position="326"/>
    </location>
</feature>
<organism evidence="4 5">
    <name type="scientific">Actinocatenispora rupis</name>
    <dbReference type="NCBI Taxonomy" id="519421"/>
    <lineage>
        <taxon>Bacteria</taxon>
        <taxon>Bacillati</taxon>
        <taxon>Actinomycetota</taxon>
        <taxon>Actinomycetes</taxon>
        <taxon>Micromonosporales</taxon>
        <taxon>Micromonosporaceae</taxon>
        <taxon>Actinocatenispora</taxon>
    </lineage>
</organism>
<dbReference type="RefSeq" id="WP_203663180.1">
    <property type="nucleotide sequence ID" value="NZ_BAAAZM010000001.1"/>
</dbReference>
<evidence type="ECO:0000313" key="4">
    <source>
        <dbReference type="EMBL" id="GID15052.1"/>
    </source>
</evidence>
<evidence type="ECO:0000259" key="3">
    <source>
        <dbReference type="Pfam" id="PF25547"/>
    </source>
</evidence>
<feature type="domain" description="Outer membrane channel protein CpnT-like N-terminal" evidence="3">
    <location>
        <begin position="29"/>
        <end position="118"/>
    </location>
</feature>
<keyword evidence="5" id="KW-1185">Reference proteome</keyword>
<evidence type="ECO:0000256" key="1">
    <source>
        <dbReference type="SAM" id="Coils"/>
    </source>
</evidence>
<proteinExistence type="predicted"/>
<gene>
    <name evidence="4" type="ORF">Aru02nite_59410</name>
</gene>
<dbReference type="EMBL" id="BOMB01000038">
    <property type="protein sequence ID" value="GID15052.1"/>
    <property type="molecule type" value="Genomic_DNA"/>
</dbReference>
<dbReference type="InterPro" id="IPR057746">
    <property type="entry name" value="CpnT-like_N"/>
</dbReference>
<feature type="compositionally biased region" description="Gly residues" evidence="2">
    <location>
        <begin position="250"/>
        <end position="264"/>
    </location>
</feature>
<sequence length="358" mass="36847">MRAGVEGAAAEPDGSWEAAVADVTVAGRPTVVYDLAKQWHTLAGRTADSLRYLEKLRALLFDGRDAWRGPAATEYQQVLAEIGRRIEQVEQDCQRLARHLDRTGQSLSTAVSRIPVPVDIGHDFLVFGRTHELPGGTDLDDSLHDPNAFVGALVADYRANPEKYRDFRAMLLQSDEYGAAAGGRYSRGPADDQGTTGTADERRRQLVDAWYQQNAGVAAHAYGALRAEYNEQAPSLDLDSGGTLAASDTGGSGGGTGTGGSGGGTGAVPASYGGGTRLAGSGAGLVRPGVADAGPGLSPTAPVTSARDAVAGTGPGDGGGAVGAPGVGAAAGVVTRREWQGDEDDVWQVELGPPNVIE</sequence>
<feature type="region of interest" description="Disordered" evidence="2">
    <location>
        <begin position="236"/>
        <end position="264"/>
    </location>
</feature>
<feature type="region of interest" description="Disordered" evidence="2">
    <location>
        <begin position="181"/>
        <end position="200"/>
    </location>
</feature>
<dbReference type="InterPro" id="IPR038332">
    <property type="entry name" value="PPE_sf"/>
</dbReference>
<dbReference type="AlphaFoldDB" id="A0A8J3NFA7"/>
<feature type="compositionally biased region" description="Low complexity" evidence="2">
    <location>
        <begin position="240"/>
        <end position="249"/>
    </location>
</feature>
<protein>
    <recommendedName>
        <fullName evidence="3">Outer membrane channel protein CpnT-like N-terminal domain-containing protein</fullName>
    </recommendedName>
</protein>
<keyword evidence="1" id="KW-0175">Coiled coil</keyword>
<dbReference type="Proteomes" id="UP000612808">
    <property type="component" value="Unassembled WGS sequence"/>
</dbReference>
<evidence type="ECO:0000313" key="5">
    <source>
        <dbReference type="Proteomes" id="UP000612808"/>
    </source>
</evidence>
<name>A0A8J3NFA7_9ACTN</name>
<feature type="region of interest" description="Disordered" evidence="2">
    <location>
        <begin position="290"/>
        <end position="327"/>
    </location>
</feature>
<dbReference type="SUPFAM" id="SSF140453">
    <property type="entry name" value="EsxAB dimer-like"/>
    <property type="match status" value="1"/>
</dbReference>
<comment type="caution">
    <text evidence="4">The sequence shown here is derived from an EMBL/GenBank/DDBJ whole genome shotgun (WGS) entry which is preliminary data.</text>
</comment>